<sequence length="547" mass="57384">MEIKAPDLGVDSAEVAEILVKVGDIINENDNIILVESDKASVEVPSPVSGKVTSIAINVGDSVSEGSVLLSVEASDGAAASESPNDESAKTSEAPAPAQEEAKPAESVQSAPAGGSQTHNLPDLGVDSAEIAEIMVSVGDQVEENQPLLLVESDKASVEVPAPVSGVVESILVNAGDSVSNGQAFVVIKAEGAAPASKAEAAPKDTPKQEAPKASAQDESPKPVSSSSAKLPEVEVNARAKDAHAGPAVRKLARELGVDISTVKGTAAHGRILKEDLFGYVKSVMTGAQASSKAAPAASGSAISLPPLPDMSNKEIWGEIETVDLTRLQKVSIPQLNLNTLLPQVTQFDLADITDTEAMRNELKAEFKAQGVGLTILAFIVKAVAYALTQHPKFNSHVSDDNTQMIIRKSVNMGIAVATDDGLIVPVIRDAQAKGIRQLAIEIGELAKKARDKKLSAKELQGASFTISSQGNMGGTYFTPLVNHPQVAILGISESTYQPRWNGKEFEPRLMLPLSLSYDHRTINGADAAVFTRYIAKLLADPRKILL</sequence>
<comment type="function">
    <text evidence="7">The pyruvate dehydrogenase complex catalyzes the overall conversion of pyruvate to acetyl-CoA and CO(2). It contains multiple copies of three enzymatic components: pyruvate dehydrogenase (E1), dihydrolipoamide acetyltransferase (E2) and lipoamide dehydrogenase (E3).</text>
</comment>
<dbReference type="Gene3D" id="4.10.320.10">
    <property type="entry name" value="E3-binding domain"/>
    <property type="match status" value="1"/>
</dbReference>
<feature type="domain" description="Lipoyl-binding" evidence="11">
    <location>
        <begin position="116"/>
        <end position="189"/>
    </location>
</feature>
<dbReference type="Gene3D" id="3.30.559.10">
    <property type="entry name" value="Chloramphenicol acetyltransferase-like domain"/>
    <property type="match status" value="1"/>
</dbReference>
<dbReference type="PROSITE" id="PS50968">
    <property type="entry name" value="BIOTINYL_LIPOYL"/>
    <property type="match status" value="2"/>
</dbReference>
<comment type="similarity">
    <text evidence="2 9">Belongs to the 2-oxoacid dehydrogenase family.</text>
</comment>
<dbReference type="AlphaFoldDB" id="A0A066UNZ0"/>
<dbReference type="SUPFAM" id="SSF47005">
    <property type="entry name" value="Peripheral subunit-binding domain of 2-oxo acid dehydrogenase complex"/>
    <property type="match status" value="1"/>
</dbReference>
<dbReference type="Pfam" id="PF02817">
    <property type="entry name" value="E3_binding"/>
    <property type="match status" value="1"/>
</dbReference>
<dbReference type="PANTHER" id="PTHR43178:SF2">
    <property type="entry name" value="DIHYDROLIPOYLLYSINE-RESIDUE ACETYLTRANSFERASE COMPONENT OF PYRUVATE DEHYDROGENASE COMPLEX"/>
    <property type="match status" value="1"/>
</dbReference>
<feature type="region of interest" description="Disordered" evidence="10">
    <location>
        <begin position="75"/>
        <end position="123"/>
    </location>
</feature>
<keyword evidence="14" id="KW-1185">Reference proteome</keyword>
<dbReference type="EC" id="2.3.1.-" evidence="9"/>
<evidence type="ECO:0000259" key="11">
    <source>
        <dbReference type="PROSITE" id="PS50968"/>
    </source>
</evidence>
<evidence type="ECO:0000313" key="13">
    <source>
        <dbReference type="EMBL" id="KDN25933.1"/>
    </source>
</evidence>
<evidence type="ECO:0000256" key="7">
    <source>
        <dbReference type="ARBA" id="ARBA00025211"/>
    </source>
</evidence>
<dbReference type="Pfam" id="PF00364">
    <property type="entry name" value="Biotin_lipoyl"/>
    <property type="match status" value="2"/>
</dbReference>
<dbReference type="eggNOG" id="COG0508">
    <property type="taxonomic scope" value="Bacteria"/>
</dbReference>
<evidence type="ECO:0000256" key="10">
    <source>
        <dbReference type="SAM" id="MobiDB-lite"/>
    </source>
</evidence>
<dbReference type="Gene3D" id="2.40.50.100">
    <property type="match status" value="2"/>
</dbReference>
<feature type="domain" description="Peripheral subunit-binding (PSBD)" evidence="12">
    <location>
        <begin position="244"/>
        <end position="281"/>
    </location>
</feature>
<dbReference type="InterPro" id="IPR003016">
    <property type="entry name" value="2-oxoA_DH_lipoyl-BS"/>
</dbReference>
<comment type="cofactor">
    <cofactor evidence="1 9">
        <name>(R)-lipoate</name>
        <dbReference type="ChEBI" id="CHEBI:83088"/>
    </cofactor>
</comment>
<dbReference type="PANTHER" id="PTHR43178">
    <property type="entry name" value="DIHYDROLIPOAMIDE ACETYLTRANSFERASE COMPONENT OF PYRUVATE DEHYDROGENASE COMPLEX"/>
    <property type="match status" value="1"/>
</dbReference>
<dbReference type="InterPro" id="IPR036625">
    <property type="entry name" value="E3-bd_dom_sf"/>
</dbReference>
<keyword evidence="5 9" id="KW-0450">Lipoyl</keyword>
<dbReference type="PROSITE" id="PS51826">
    <property type="entry name" value="PSBD"/>
    <property type="match status" value="1"/>
</dbReference>
<dbReference type="Pfam" id="PF00198">
    <property type="entry name" value="2-oxoacid_dh"/>
    <property type="match status" value="1"/>
</dbReference>
<keyword evidence="6 9" id="KW-0012">Acyltransferase</keyword>
<dbReference type="EMBL" id="AOMT01000005">
    <property type="protein sequence ID" value="KDN25933.1"/>
    <property type="molecule type" value="Genomic_DNA"/>
</dbReference>
<organism evidence="13 14">
    <name type="scientific">Moraxella bovoculi 237</name>
    <dbReference type="NCBI Taxonomy" id="743974"/>
    <lineage>
        <taxon>Bacteria</taxon>
        <taxon>Pseudomonadati</taxon>
        <taxon>Pseudomonadota</taxon>
        <taxon>Gammaproteobacteria</taxon>
        <taxon>Moraxellales</taxon>
        <taxon>Moraxellaceae</taxon>
        <taxon>Moraxella</taxon>
    </lineage>
</organism>
<evidence type="ECO:0000256" key="1">
    <source>
        <dbReference type="ARBA" id="ARBA00001938"/>
    </source>
</evidence>
<comment type="subunit">
    <text evidence="3">Forms a 24-polypeptide structural core with octahedral symmetry.</text>
</comment>
<evidence type="ECO:0000256" key="3">
    <source>
        <dbReference type="ARBA" id="ARBA00011484"/>
    </source>
</evidence>
<dbReference type="InterPro" id="IPR023213">
    <property type="entry name" value="CAT-like_dom_sf"/>
</dbReference>
<feature type="domain" description="Lipoyl-binding" evidence="11">
    <location>
        <begin position="1"/>
        <end position="73"/>
    </location>
</feature>
<evidence type="ECO:0000259" key="12">
    <source>
        <dbReference type="PROSITE" id="PS51826"/>
    </source>
</evidence>
<feature type="compositionally biased region" description="Polar residues" evidence="10">
    <location>
        <begin position="107"/>
        <end position="120"/>
    </location>
</feature>
<comment type="catalytic activity">
    <reaction evidence="8">
        <text>N(6)-[(R)-dihydrolipoyl]-L-lysyl-[protein] + acetyl-CoA = N(6)-[(R)-S(8)-acetyldihydrolipoyl]-L-lysyl-[protein] + CoA</text>
        <dbReference type="Rhea" id="RHEA:17017"/>
        <dbReference type="Rhea" id="RHEA-COMP:10475"/>
        <dbReference type="Rhea" id="RHEA-COMP:10478"/>
        <dbReference type="ChEBI" id="CHEBI:57287"/>
        <dbReference type="ChEBI" id="CHEBI:57288"/>
        <dbReference type="ChEBI" id="CHEBI:83100"/>
        <dbReference type="ChEBI" id="CHEBI:83111"/>
        <dbReference type="EC" id="2.3.1.12"/>
    </reaction>
</comment>
<dbReference type="OrthoDB" id="9805770at2"/>
<dbReference type="GO" id="GO:0031405">
    <property type="term" value="F:lipoic acid binding"/>
    <property type="evidence" value="ECO:0007669"/>
    <property type="project" value="TreeGrafter"/>
</dbReference>
<accession>A0A066UNZ0</accession>
<dbReference type="SUPFAM" id="SSF51230">
    <property type="entry name" value="Single hybrid motif"/>
    <property type="match status" value="2"/>
</dbReference>
<dbReference type="FunFam" id="3.30.559.10:FF:000004">
    <property type="entry name" value="Acetyltransferase component of pyruvate dehydrogenase complex"/>
    <property type="match status" value="1"/>
</dbReference>
<dbReference type="PROSITE" id="PS00189">
    <property type="entry name" value="LIPOYL"/>
    <property type="match status" value="2"/>
</dbReference>
<keyword evidence="4 9" id="KW-0808">Transferase</keyword>
<comment type="caution">
    <text evidence="13">The sequence shown here is derived from an EMBL/GenBank/DDBJ whole genome shotgun (WGS) entry which is preliminary data.</text>
</comment>
<dbReference type="InterPro" id="IPR001078">
    <property type="entry name" value="2-oxoacid_DH_actylTfrase"/>
</dbReference>
<evidence type="ECO:0000256" key="2">
    <source>
        <dbReference type="ARBA" id="ARBA00007317"/>
    </source>
</evidence>
<dbReference type="InterPro" id="IPR011053">
    <property type="entry name" value="Single_hybrid_motif"/>
</dbReference>
<dbReference type="GO" id="GO:0005737">
    <property type="term" value="C:cytoplasm"/>
    <property type="evidence" value="ECO:0007669"/>
    <property type="project" value="TreeGrafter"/>
</dbReference>
<evidence type="ECO:0000256" key="9">
    <source>
        <dbReference type="RuleBase" id="RU003423"/>
    </source>
</evidence>
<dbReference type="InterPro" id="IPR050743">
    <property type="entry name" value="2-oxoacid_DH_E2_comp"/>
</dbReference>
<dbReference type="InterPro" id="IPR004167">
    <property type="entry name" value="PSBD"/>
</dbReference>
<feature type="region of interest" description="Disordered" evidence="10">
    <location>
        <begin position="195"/>
        <end position="233"/>
    </location>
</feature>
<dbReference type="Proteomes" id="UP000035860">
    <property type="component" value="Unassembled WGS sequence"/>
</dbReference>
<dbReference type="CDD" id="cd06849">
    <property type="entry name" value="lipoyl_domain"/>
    <property type="match status" value="2"/>
</dbReference>
<gene>
    <name evidence="13" type="ORF">MBO_02025</name>
</gene>
<dbReference type="RefSeq" id="WP_036362641.1">
    <property type="nucleotide sequence ID" value="NZ_AOMT01000005.1"/>
</dbReference>
<keyword evidence="13" id="KW-0670">Pyruvate</keyword>
<proteinExistence type="inferred from homology"/>
<evidence type="ECO:0000256" key="5">
    <source>
        <dbReference type="ARBA" id="ARBA00022823"/>
    </source>
</evidence>
<feature type="compositionally biased region" description="Basic and acidic residues" evidence="10">
    <location>
        <begin position="201"/>
        <end position="211"/>
    </location>
</feature>
<evidence type="ECO:0000313" key="14">
    <source>
        <dbReference type="Proteomes" id="UP000035860"/>
    </source>
</evidence>
<evidence type="ECO:0000256" key="6">
    <source>
        <dbReference type="ARBA" id="ARBA00023315"/>
    </source>
</evidence>
<evidence type="ECO:0000256" key="4">
    <source>
        <dbReference type="ARBA" id="ARBA00022679"/>
    </source>
</evidence>
<dbReference type="GO" id="GO:0006086">
    <property type="term" value="P:pyruvate decarboxylation to acetyl-CoA"/>
    <property type="evidence" value="ECO:0007669"/>
    <property type="project" value="TreeGrafter"/>
</dbReference>
<dbReference type="SUPFAM" id="SSF52777">
    <property type="entry name" value="CoA-dependent acyltransferases"/>
    <property type="match status" value="1"/>
</dbReference>
<protein>
    <recommendedName>
        <fullName evidence="9">Dihydrolipoamide acetyltransferase component of pyruvate dehydrogenase complex</fullName>
        <ecNumber evidence="9">2.3.1.-</ecNumber>
    </recommendedName>
</protein>
<evidence type="ECO:0000256" key="8">
    <source>
        <dbReference type="ARBA" id="ARBA00048370"/>
    </source>
</evidence>
<reference evidence="13 14" key="1">
    <citation type="journal article" date="2014" name="Genome Announc.">
        <title>Draft Genome Sequence of Moraxella bovoculi Strain 237T (ATCC BAA-1259T) Isolated from a Calf with Infectious Bovine Keratoconjunctivitis.</title>
        <authorList>
            <person name="Calcutt M.J."/>
            <person name="Foecking M.F."/>
            <person name="Martin N.T."/>
            <person name="Mhlanga-Mutangadura T."/>
            <person name="Reilly T.J."/>
        </authorList>
    </citation>
    <scope>NUCLEOTIDE SEQUENCE [LARGE SCALE GENOMIC DNA]</scope>
    <source>
        <strain evidence="13 14">237</strain>
    </source>
</reference>
<dbReference type="GO" id="GO:0004742">
    <property type="term" value="F:dihydrolipoyllysine-residue acetyltransferase activity"/>
    <property type="evidence" value="ECO:0007669"/>
    <property type="project" value="UniProtKB-EC"/>
</dbReference>
<name>A0A066UNZ0_9GAMM</name>
<dbReference type="InterPro" id="IPR000089">
    <property type="entry name" value="Biotin_lipoyl"/>
</dbReference>